<dbReference type="Proteomes" id="UP000284892">
    <property type="component" value="Unassembled WGS sequence"/>
</dbReference>
<dbReference type="GO" id="GO:0016740">
    <property type="term" value="F:transferase activity"/>
    <property type="evidence" value="ECO:0007669"/>
    <property type="project" value="UniProtKB-KW"/>
</dbReference>
<proteinExistence type="predicted"/>
<comment type="caution">
    <text evidence="1">The sequence shown here is derived from an EMBL/GenBank/DDBJ whole genome shotgun (WGS) entry which is preliminary data.</text>
</comment>
<accession>A0A420DUP3</accession>
<evidence type="ECO:0000313" key="2">
    <source>
        <dbReference type="Proteomes" id="UP000284892"/>
    </source>
</evidence>
<reference evidence="1 2" key="1">
    <citation type="submission" date="2018-09" db="EMBL/GenBank/DDBJ databases">
        <title>Genomic Encyclopedia of Archaeal and Bacterial Type Strains, Phase II (KMG-II): from individual species to whole genera.</title>
        <authorList>
            <person name="Goeker M."/>
        </authorList>
    </citation>
    <scope>NUCLEOTIDE SEQUENCE [LARGE SCALE GENOMIC DNA]</scope>
    <source>
        <strain evidence="1 2">DSM 26283</strain>
    </source>
</reference>
<gene>
    <name evidence="1" type="ORF">BXY80_0047</name>
</gene>
<evidence type="ECO:0000313" key="1">
    <source>
        <dbReference type="EMBL" id="RKE97982.1"/>
    </source>
</evidence>
<dbReference type="OrthoDB" id="9794575at2"/>
<dbReference type="EMBL" id="RAQJ01000001">
    <property type="protein sequence ID" value="RKE97982.1"/>
    <property type="molecule type" value="Genomic_DNA"/>
</dbReference>
<dbReference type="SUPFAM" id="SSF53756">
    <property type="entry name" value="UDP-Glycosyltransferase/glycogen phosphorylase"/>
    <property type="match status" value="1"/>
</dbReference>
<keyword evidence="1" id="KW-0808">Transferase</keyword>
<organism evidence="1 2">
    <name type="scientific">Ichthyenterobacterium magnum</name>
    <dbReference type="NCBI Taxonomy" id="1230530"/>
    <lineage>
        <taxon>Bacteria</taxon>
        <taxon>Pseudomonadati</taxon>
        <taxon>Bacteroidota</taxon>
        <taxon>Flavobacteriia</taxon>
        <taxon>Flavobacteriales</taxon>
        <taxon>Flavobacteriaceae</taxon>
        <taxon>Ichthyenterobacterium</taxon>
    </lineage>
</organism>
<dbReference type="AlphaFoldDB" id="A0A420DUP3"/>
<keyword evidence="2" id="KW-1185">Reference proteome</keyword>
<dbReference type="RefSeq" id="WP_120199218.1">
    <property type="nucleotide sequence ID" value="NZ_RAQJ01000001.1"/>
</dbReference>
<sequence length="415" mass="48661">MVEKKNILIVTESINIEDSSGSKANVDVIRNLKQSGFDLKVYHYTRKATSLKGIDCVSISEQKFTFMYVLSKLQVMLWKVFKININPFFEKRWGFSFSHFNDVYSIKTALQKETNFKPDWVLTLSKAASFRAHKAVLKLDKWHSKWLAYVHDPYPMHFYPRPYNWVAPGYYQQQEFFRAVSKQSAHAIFPSQLLKEWMGSYYPDFLERGIVIPHQISDFKIDRSILPLYFKKERFTILHAGSLMKPRNPKGLIEGFELFLNKHPEAKADTQLLLLGHKAYFKTYLDAKEQQISQLYVSPGYVSYKDVQGMQEHASVNVILEAKSEISPFLPGKFPHCVKANKPILYLGPSYSEVSRLLGERYEFVAEIDDVDRIATHIETMYDYWKNKSELQYLNRPDLKTYMWFTTLKQLIMQL</sequence>
<name>A0A420DUP3_9FLAO</name>
<dbReference type="Gene3D" id="3.40.50.2000">
    <property type="entry name" value="Glycogen Phosphorylase B"/>
    <property type="match status" value="1"/>
</dbReference>
<protein>
    <submittedName>
        <fullName evidence="1">Glycosyltransferase involved in cell wall biosynthesis</fullName>
    </submittedName>
</protein>